<keyword evidence="4" id="KW-1185">Reference proteome</keyword>
<evidence type="ECO:0000256" key="1">
    <source>
        <dbReference type="ARBA" id="ARBA00012729"/>
    </source>
</evidence>
<dbReference type="InterPro" id="IPR017853">
    <property type="entry name" value="GH"/>
</dbReference>
<dbReference type="EMBL" id="JH226132">
    <property type="protein sequence ID" value="EHY55582.1"/>
    <property type="molecule type" value="Genomic_DNA"/>
</dbReference>
<dbReference type="STRING" id="858893.H6BU05"/>
<dbReference type="InterPro" id="IPR001223">
    <property type="entry name" value="Glyco_hydro18_cat"/>
</dbReference>
<proteinExistence type="predicted"/>
<dbReference type="OMA" id="VMTYDMM"/>
<accession>H6BU05</accession>
<protein>
    <recommendedName>
        <fullName evidence="1">chitinase</fullName>
        <ecNumber evidence="1">3.2.1.14</ecNumber>
    </recommendedName>
</protein>
<dbReference type="Proteomes" id="UP000007304">
    <property type="component" value="Unassembled WGS sequence"/>
</dbReference>
<dbReference type="PANTHER" id="PTHR11177">
    <property type="entry name" value="CHITINASE"/>
    <property type="match status" value="1"/>
</dbReference>
<dbReference type="GO" id="GO:0008061">
    <property type="term" value="F:chitin binding"/>
    <property type="evidence" value="ECO:0007669"/>
    <property type="project" value="InterPro"/>
</dbReference>
<dbReference type="Pfam" id="PF00704">
    <property type="entry name" value="Glyco_hydro_18"/>
    <property type="match status" value="1"/>
</dbReference>
<dbReference type="eggNOG" id="KOG2806">
    <property type="taxonomic scope" value="Eukaryota"/>
</dbReference>
<dbReference type="GO" id="GO:0006032">
    <property type="term" value="P:chitin catabolic process"/>
    <property type="evidence" value="ECO:0007669"/>
    <property type="project" value="TreeGrafter"/>
</dbReference>
<dbReference type="SUPFAM" id="SSF51445">
    <property type="entry name" value="(Trans)glycosidases"/>
    <property type="match status" value="1"/>
</dbReference>
<dbReference type="FunFam" id="3.20.20.80:FF:000159">
    <property type="entry name" value="Class V chitinase, putative"/>
    <property type="match status" value="1"/>
</dbReference>
<dbReference type="GO" id="GO:0005576">
    <property type="term" value="C:extracellular region"/>
    <property type="evidence" value="ECO:0007669"/>
    <property type="project" value="TreeGrafter"/>
</dbReference>
<dbReference type="SMART" id="SM00636">
    <property type="entry name" value="Glyco_18"/>
    <property type="match status" value="1"/>
</dbReference>
<dbReference type="Gene3D" id="3.20.20.80">
    <property type="entry name" value="Glycosidases"/>
    <property type="match status" value="1"/>
</dbReference>
<dbReference type="PROSITE" id="PS51910">
    <property type="entry name" value="GH18_2"/>
    <property type="match status" value="1"/>
</dbReference>
<dbReference type="RefSeq" id="XP_009156043.1">
    <property type="nucleotide sequence ID" value="XM_009157795.1"/>
</dbReference>
<dbReference type="GeneID" id="20308353"/>
<dbReference type="EC" id="3.2.1.14" evidence="1"/>
<dbReference type="GO" id="GO:0008843">
    <property type="term" value="F:endochitinase activity"/>
    <property type="evidence" value="ECO:0007669"/>
    <property type="project" value="UniProtKB-EC"/>
</dbReference>
<dbReference type="PANTHER" id="PTHR11177:SF378">
    <property type="entry name" value="CHITINASE"/>
    <property type="match status" value="1"/>
</dbReference>
<reference evidence="3" key="1">
    <citation type="submission" date="2011-07" db="EMBL/GenBank/DDBJ databases">
        <title>The Genome Sequence of Exophiala (Wangiella) dermatitidis NIH/UT8656.</title>
        <authorList>
            <consortium name="The Broad Institute Genome Sequencing Platform"/>
            <person name="Cuomo C."/>
            <person name="Wang Z."/>
            <person name="Hunicke-Smith S."/>
            <person name="Szanislo P.J."/>
            <person name="Earl A."/>
            <person name="Young S.K."/>
            <person name="Zeng Q."/>
            <person name="Gargeya S."/>
            <person name="Fitzgerald M."/>
            <person name="Haas B."/>
            <person name="Abouelleil A."/>
            <person name="Alvarado L."/>
            <person name="Arachchi H.M."/>
            <person name="Berlin A."/>
            <person name="Brown A."/>
            <person name="Chapman S.B."/>
            <person name="Chen Z."/>
            <person name="Dunbar C."/>
            <person name="Freedman E."/>
            <person name="Gearin G."/>
            <person name="Gellesch M."/>
            <person name="Goldberg J."/>
            <person name="Griggs A."/>
            <person name="Gujja S."/>
            <person name="Heiman D."/>
            <person name="Howarth C."/>
            <person name="Larson L."/>
            <person name="Lui A."/>
            <person name="MacDonald P.J.P."/>
            <person name="Montmayeur A."/>
            <person name="Murphy C."/>
            <person name="Neiman D."/>
            <person name="Pearson M."/>
            <person name="Priest M."/>
            <person name="Roberts A."/>
            <person name="Saif S."/>
            <person name="Shea T."/>
            <person name="Shenoy N."/>
            <person name="Sisk P."/>
            <person name="Stolte C."/>
            <person name="Sykes S."/>
            <person name="Wortman J."/>
            <person name="Nusbaum C."/>
            <person name="Birren B."/>
        </authorList>
    </citation>
    <scope>NUCLEOTIDE SEQUENCE</scope>
    <source>
        <strain evidence="3">NIH/UT8656</strain>
    </source>
</reference>
<dbReference type="GO" id="GO:0005975">
    <property type="term" value="P:carbohydrate metabolic process"/>
    <property type="evidence" value="ECO:0007669"/>
    <property type="project" value="InterPro"/>
</dbReference>
<dbReference type="HOGENOM" id="CLU_031465_2_0_1"/>
<dbReference type="VEuPathDB" id="FungiDB:HMPREF1120_03714"/>
<evidence type="ECO:0000313" key="3">
    <source>
        <dbReference type="EMBL" id="EHY55582.1"/>
    </source>
</evidence>
<dbReference type="InterPro" id="IPR011583">
    <property type="entry name" value="Chitinase_II/V-like_cat"/>
</dbReference>
<dbReference type="AlphaFoldDB" id="H6BU05"/>
<dbReference type="OrthoDB" id="73875at2759"/>
<organism evidence="3 4">
    <name type="scientific">Exophiala dermatitidis (strain ATCC 34100 / CBS 525.76 / NIH/UT8656)</name>
    <name type="common">Black yeast</name>
    <name type="synonym">Wangiella dermatitidis</name>
    <dbReference type="NCBI Taxonomy" id="858893"/>
    <lineage>
        <taxon>Eukaryota</taxon>
        <taxon>Fungi</taxon>
        <taxon>Dikarya</taxon>
        <taxon>Ascomycota</taxon>
        <taxon>Pezizomycotina</taxon>
        <taxon>Eurotiomycetes</taxon>
        <taxon>Chaetothyriomycetidae</taxon>
        <taxon>Chaetothyriales</taxon>
        <taxon>Herpotrichiellaceae</taxon>
        <taxon>Exophiala</taxon>
    </lineage>
</organism>
<evidence type="ECO:0000313" key="4">
    <source>
        <dbReference type="Proteomes" id="UP000007304"/>
    </source>
</evidence>
<dbReference type="InParanoid" id="H6BU05"/>
<evidence type="ECO:0000259" key="2">
    <source>
        <dbReference type="PROSITE" id="PS51910"/>
    </source>
</evidence>
<name>H6BU05_EXODN</name>
<sequence>MRSEVFNEDNPFEWPLFTSVDAVRSEFAPGAAIMVAIGGWGDTEGFSVAAATDASRKRFAANVKAMVDAKGADGVDVDWEYPGGNGDDYKQVPNSAKAWEVDAFPKLLAEIRSALGPDKLISAAVPGLRRDMIAFTADTVPQIDQSLDFWNIMTYDLMNRRDNVTKHHAGVVEALDAIDAYLERGVPVDKANLGFPFYVKWFKTDPKSNCDVHPLGCQTVLMEDPVTGADLGQAGAFCWADDVPPELATSYARAMKYGMYDLERGGHYYWDADEGIFWSWDTPESIARKITVMDTRKLSSVFAWGLGEDSRDWRHLRALTAMYQNHTRLEVHVRKKGKDEL</sequence>
<dbReference type="InterPro" id="IPR050314">
    <property type="entry name" value="Glycosyl_Hydrlase_18"/>
</dbReference>
<gene>
    <name evidence="3" type="ORF">HMPREF1120_03714</name>
</gene>
<feature type="domain" description="GH18" evidence="2">
    <location>
        <begin position="1"/>
        <end position="326"/>
    </location>
</feature>